<gene>
    <name evidence="2" type="ORF">OSTQU699_LOCUS7889</name>
</gene>
<dbReference type="Proteomes" id="UP000708148">
    <property type="component" value="Unassembled WGS sequence"/>
</dbReference>
<dbReference type="AlphaFoldDB" id="A0A8S1J8X0"/>
<dbReference type="EMBL" id="CAJHUC010001862">
    <property type="protein sequence ID" value="CAD7702532.1"/>
    <property type="molecule type" value="Genomic_DNA"/>
</dbReference>
<keyword evidence="3" id="KW-1185">Reference proteome</keyword>
<accession>A0A8S1J8X0</accession>
<evidence type="ECO:0000256" key="1">
    <source>
        <dbReference type="SAM" id="MobiDB-lite"/>
    </source>
</evidence>
<sequence length="216" mass="24286">MWSNNRNVTVPSVEQPQPQRKGHWSARGIYQPQMHESLWRNTLCANVLARVDVGASPVVSVTKHVLRMHHGLTAQIVLKISMQKRQIRWYRGVRVQGCHAPSCIMVTLHVVRQRWALSRRVPRSRISGSGDLQQCARTWVRKHCCQVSVATMTMVEAHGPRRAACMAAAYFACAWNWLRRIAGGGTYGVRAIGQEPMESNQEGTDMIMKVAGQSCS</sequence>
<evidence type="ECO:0000313" key="2">
    <source>
        <dbReference type="EMBL" id="CAD7702532.1"/>
    </source>
</evidence>
<reference evidence="2" key="1">
    <citation type="submission" date="2020-12" db="EMBL/GenBank/DDBJ databases">
        <authorList>
            <person name="Iha C."/>
        </authorList>
    </citation>
    <scope>NUCLEOTIDE SEQUENCE</scope>
</reference>
<organism evidence="2 3">
    <name type="scientific">Ostreobium quekettii</name>
    <dbReference type="NCBI Taxonomy" id="121088"/>
    <lineage>
        <taxon>Eukaryota</taxon>
        <taxon>Viridiplantae</taxon>
        <taxon>Chlorophyta</taxon>
        <taxon>core chlorophytes</taxon>
        <taxon>Ulvophyceae</taxon>
        <taxon>TCBD clade</taxon>
        <taxon>Bryopsidales</taxon>
        <taxon>Ostreobineae</taxon>
        <taxon>Ostreobiaceae</taxon>
        <taxon>Ostreobium</taxon>
    </lineage>
</organism>
<comment type="caution">
    <text evidence="2">The sequence shown here is derived from an EMBL/GenBank/DDBJ whole genome shotgun (WGS) entry which is preliminary data.</text>
</comment>
<proteinExistence type="predicted"/>
<evidence type="ECO:0000313" key="3">
    <source>
        <dbReference type="Proteomes" id="UP000708148"/>
    </source>
</evidence>
<protein>
    <submittedName>
        <fullName evidence="2">Uncharacterized protein</fullName>
    </submittedName>
</protein>
<feature type="compositionally biased region" description="Polar residues" evidence="1">
    <location>
        <begin position="1"/>
        <end position="18"/>
    </location>
</feature>
<name>A0A8S1J8X0_9CHLO</name>
<feature type="region of interest" description="Disordered" evidence="1">
    <location>
        <begin position="1"/>
        <end position="25"/>
    </location>
</feature>